<evidence type="ECO:0000313" key="1">
    <source>
        <dbReference type="EMBL" id="EFL34849.1"/>
    </source>
</evidence>
<dbReference type="AlphaFoldDB" id="D9XFW8"/>
<dbReference type="HOGENOM" id="CLU_2467805_0_0_11"/>
<accession>D9XFW8</accession>
<dbReference type="EMBL" id="GG657757">
    <property type="protein sequence ID" value="EFL34849.1"/>
    <property type="molecule type" value="Genomic_DNA"/>
</dbReference>
<reference evidence="2" key="1">
    <citation type="submission" date="2009-02" db="EMBL/GenBank/DDBJ databases">
        <title>Annotation of Streptomyces viridochromogenes strain DSM 40736.</title>
        <authorList>
            <consortium name="The Broad Institute Genome Sequencing Platform"/>
            <consortium name="Broad Institute Microbial Sequencing Center"/>
            <person name="Fischbach M."/>
            <person name="Godfrey P."/>
            <person name="Ward D."/>
            <person name="Young S."/>
            <person name="Zeng Q."/>
            <person name="Koehrsen M."/>
            <person name="Alvarado L."/>
            <person name="Berlin A.M."/>
            <person name="Bochicchio J."/>
            <person name="Borenstein D."/>
            <person name="Chapman S.B."/>
            <person name="Chen Z."/>
            <person name="Engels R."/>
            <person name="Freedman E."/>
            <person name="Gellesch M."/>
            <person name="Goldberg J."/>
            <person name="Griggs A."/>
            <person name="Gujja S."/>
            <person name="Heilman E.R."/>
            <person name="Heiman D.I."/>
            <person name="Hepburn T.A."/>
            <person name="Howarth C."/>
            <person name="Jen D."/>
            <person name="Larson L."/>
            <person name="Lewis B."/>
            <person name="Mehta T."/>
            <person name="Park D."/>
            <person name="Pearson M."/>
            <person name="Richards J."/>
            <person name="Roberts A."/>
            <person name="Saif S."/>
            <person name="Shea T.D."/>
            <person name="Shenoy N."/>
            <person name="Sisk P."/>
            <person name="Stolte C."/>
            <person name="Sykes S.N."/>
            <person name="Thomson T."/>
            <person name="Walk T."/>
            <person name="White J."/>
            <person name="Yandava C."/>
            <person name="Straight P."/>
            <person name="Clardy J."/>
            <person name="Hung D."/>
            <person name="Kolter R."/>
            <person name="Mekalanos J."/>
            <person name="Walker S."/>
            <person name="Walsh C.T."/>
            <person name="Wieland-Brown L.C."/>
            <person name="Haas B."/>
            <person name="Nusbaum C."/>
            <person name="Birren B."/>
        </authorList>
    </citation>
    <scope>NUCLEOTIDE SEQUENCE [LARGE SCALE GENOMIC DNA]</scope>
    <source>
        <strain evidence="2">DSM 40736 / JCM 4977 / BCRC 1201 / Tue 494</strain>
    </source>
</reference>
<evidence type="ECO:0000313" key="2">
    <source>
        <dbReference type="Proteomes" id="UP000004184"/>
    </source>
</evidence>
<protein>
    <submittedName>
        <fullName evidence="1">Predicted protein</fullName>
    </submittedName>
</protein>
<dbReference type="Proteomes" id="UP000004184">
    <property type="component" value="Unassembled WGS sequence"/>
</dbReference>
<sequence>MAPEAAWVPGNAADYGPALGRFAAVWARTNSDLVWDRQADGMFRAGLVLKFSASQSVMLKVEKDPGSRLDWQFGTAKPLPKLRRKPLR</sequence>
<gene>
    <name evidence="1" type="ORF">SSQG_05367</name>
</gene>
<proteinExistence type="predicted"/>
<keyword evidence="2" id="KW-1185">Reference proteome</keyword>
<organism evidence="1 2">
    <name type="scientific">Streptomyces viridochromogenes (strain DSM 40736 / JCM 4977 / BCRC 1201 / Tue 494)</name>
    <dbReference type="NCBI Taxonomy" id="591159"/>
    <lineage>
        <taxon>Bacteria</taxon>
        <taxon>Bacillati</taxon>
        <taxon>Actinomycetota</taxon>
        <taxon>Actinomycetes</taxon>
        <taxon>Kitasatosporales</taxon>
        <taxon>Streptomycetaceae</taxon>
        <taxon>Streptomyces</taxon>
    </lineage>
</organism>
<name>D9XFW8_STRVT</name>